<proteinExistence type="predicted"/>
<gene>
    <name evidence="1" type="ORF">FKW44_011217</name>
</gene>
<sequence>KSDQGLLKLPGQQNFKAHNTCRFLSDVAGIGSFLIAEGNATIVLQYTHIISTKSFFNNSTRIRNETPHAVDTRFNGF</sequence>
<protein>
    <submittedName>
        <fullName evidence="1">Uncharacterized protein</fullName>
    </submittedName>
</protein>
<keyword evidence="2" id="KW-1185">Reference proteome</keyword>
<feature type="non-terminal residue" evidence="1">
    <location>
        <position position="1"/>
    </location>
</feature>
<evidence type="ECO:0000313" key="2">
    <source>
        <dbReference type="Proteomes" id="UP000595437"/>
    </source>
</evidence>
<evidence type="ECO:0000313" key="1">
    <source>
        <dbReference type="EMBL" id="QQP50270.1"/>
    </source>
</evidence>
<dbReference type="EMBL" id="CP045896">
    <property type="protein sequence ID" value="QQP50270.1"/>
    <property type="molecule type" value="Genomic_DNA"/>
</dbReference>
<organism evidence="1 2">
    <name type="scientific">Caligus rogercresseyi</name>
    <name type="common">Sea louse</name>
    <dbReference type="NCBI Taxonomy" id="217165"/>
    <lineage>
        <taxon>Eukaryota</taxon>
        <taxon>Metazoa</taxon>
        <taxon>Ecdysozoa</taxon>
        <taxon>Arthropoda</taxon>
        <taxon>Crustacea</taxon>
        <taxon>Multicrustacea</taxon>
        <taxon>Hexanauplia</taxon>
        <taxon>Copepoda</taxon>
        <taxon>Siphonostomatoida</taxon>
        <taxon>Caligidae</taxon>
        <taxon>Caligus</taxon>
    </lineage>
</organism>
<accession>A0A7T8HI42</accession>
<name>A0A7T8HI42_CALRO</name>
<dbReference type="AlphaFoldDB" id="A0A7T8HI42"/>
<reference evidence="2" key="1">
    <citation type="submission" date="2021-01" db="EMBL/GenBank/DDBJ databases">
        <title>Caligus Genome Assembly.</title>
        <authorList>
            <person name="Gallardo-Escarate C."/>
        </authorList>
    </citation>
    <scope>NUCLEOTIDE SEQUENCE [LARGE SCALE GENOMIC DNA]</scope>
</reference>
<dbReference type="Proteomes" id="UP000595437">
    <property type="component" value="Chromosome 7"/>
</dbReference>